<dbReference type="Pfam" id="PF17921">
    <property type="entry name" value="Integrase_H2C2"/>
    <property type="match status" value="1"/>
</dbReference>
<evidence type="ECO:0000256" key="2">
    <source>
        <dbReference type="ARBA" id="ARBA00022695"/>
    </source>
</evidence>
<feature type="non-terminal residue" evidence="10">
    <location>
        <position position="1"/>
    </location>
</feature>
<sequence length="1531" mass="171249">SVYDHVRSDPIGRMPILSSVRGMLACSGSRRGDLGSLAIRTHEARRGPGPEFTHCTSQQSRSVSGALCSNVLQPSQVGRHGSGNAFTTLSKEHRPSNSARVSTSHEFHCSQSWDHTRSARDLSDPSSQSSARTFNLRPHLTPTAQVLIKGRDKGRCCLSMGALIDTGAEINLITSSAAQAAQLIPHPVHSNVSGVGGRLKSINSAVNFWLSIPEEEPVHVSAYVIDRLASLPSYELPTPNPGSRIGHLRSQLADPWYYQSRPVDLILGAGVFMQLIWNPPPPELASESCLVLSKVGWLVMGDPARVIRSSTFPKSVHFDDTVRVCMYEPHSADYVVPDNATEPDSNLQLEPRTPELVEPPSKQVIIRNLYSVVPVVSQVVRRPSLFQAARSLMTVDRTSIFPERVSCLSLIHSSPSMNSNEIRTDELLRLMFEVESMEETKPLTPAELEAEEMFVQSVTRDAHGRYQVNLPFSQDRHSLGTSRNIALRQLYRLENRFKHNSLLAQSYSSFMKDYLDQGHMRPVLPPHSSDPHYYIPHHSVHRDGDPMDKIRVVFNASQRTSNGRSLNEILHVGPRLQSDIVEMLGRFRTFKFVFIADIRQMFRQIRHPVEDQEMLRIVWRESPSQTVQDFALCTVTYGTACAPYLANRVLKHLAEQGADQFPVGSKLLAQHTYVDDVHGGGPTLETALQARSELSLLLSSAGMELRKWASNDCSLLTGIPLEHQIAHCDSVDLSLDREKPLKMLGLAWNPRSDSFFFKVPTTPYVQTKRDLASQVGRIYDPAGWVVPIAVFARTIQREVCRAKCGWDEFISPSLAQEWAKLAESMPVLQQLRIPRLISTYDKSPQWLIGFSDASERACAAVVYVVSFIDDSFQSRLVMAKAKIAPIKTETIPRLELIAAELLGKTMAKVRPLFPLITDDRIVACSDSTIVLSWLTADPAPIWKVFVGNRVAKTLSLIPSSSWFHVNTMDNPADVASRGALPTQLITNTLWWEGPSWICCDRSTWPIRRIRPDLTSDSATSEIRSTPFSVLTMQTQGLDIEDQYSSYARLRRVIGWIHRFAHNCHANRPRQSGPLTTSELRSADLSLVYRSQQRQFGEIFAVLKNPKSIHPIPKFVKQLSVFRSSEGLLRVGGRLAHGLLDRESQHPLLIPSNDPLTALLVRHAHQSCLHVGPRATLAHLRTRFWIINGRAVVGRILKGCTRCFSVNPQPYQPEMGQLPSGRVNRSYPFQCVGVDFAGPFKITLAGLRGSRSLEVYLAVFVCFATKAVHLEVVLDLSTDGFLQCLERFMARRGVPSTIWSDNGTNFVGSANLLRKIRLALENGVAHDLTERLAVRGVEWKFIPPRAPHFGGLWEAAVKSAKRLLHTTFKSQIPTLQTFSTIITRIEAILNSRPLVHQSESPDDFLVLTPGHFLVQRPLTALPESSYSEVSSRLVPKWRLVNSTVDKFWKQWSREYLLELQSKQKWNTPSRPARVGDVVLIMTDNTPALSWPKGIISELFPGKDGISRVAKVRTSTGTLERPVVRLCPLPLDQ</sequence>
<dbReference type="GO" id="GO:0042575">
    <property type="term" value="C:DNA polymerase complex"/>
    <property type="evidence" value="ECO:0007669"/>
    <property type="project" value="UniProtKB-ARBA"/>
</dbReference>
<proteinExistence type="predicted"/>
<evidence type="ECO:0000256" key="4">
    <source>
        <dbReference type="ARBA" id="ARBA00022759"/>
    </source>
</evidence>
<dbReference type="InterPro" id="IPR001584">
    <property type="entry name" value="Integrase_cat-core"/>
</dbReference>
<dbReference type="InterPro" id="IPR043502">
    <property type="entry name" value="DNA/RNA_pol_sf"/>
</dbReference>
<dbReference type="InterPro" id="IPR043128">
    <property type="entry name" value="Rev_trsase/Diguanyl_cyclase"/>
</dbReference>
<keyword evidence="1" id="KW-0808">Transferase</keyword>
<reference evidence="10" key="2">
    <citation type="submission" date="2014-07" db="EMBL/GenBank/DDBJ databases">
        <authorList>
            <person name="Hull J."/>
        </authorList>
    </citation>
    <scope>NUCLEOTIDE SEQUENCE</scope>
</reference>
<dbReference type="GO" id="GO:0004190">
    <property type="term" value="F:aspartic-type endopeptidase activity"/>
    <property type="evidence" value="ECO:0007669"/>
    <property type="project" value="InterPro"/>
</dbReference>
<dbReference type="Gene3D" id="3.10.10.10">
    <property type="entry name" value="HIV Type 1 Reverse Transcriptase, subunit A, domain 1"/>
    <property type="match status" value="1"/>
</dbReference>
<dbReference type="EMBL" id="GBHO01035914">
    <property type="protein sequence ID" value="JAG07690.1"/>
    <property type="molecule type" value="Transcribed_RNA"/>
</dbReference>
<feature type="domain" description="Integrase catalytic" evidence="9">
    <location>
        <begin position="1223"/>
        <end position="1416"/>
    </location>
</feature>
<evidence type="ECO:0000256" key="7">
    <source>
        <dbReference type="SAM" id="MobiDB-lite"/>
    </source>
</evidence>
<dbReference type="InterPro" id="IPR008042">
    <property type="entry name" value="Retrotrans_Pao"/>
</dbReference>
<dbReference type="InterPro" id="IPR036397">
    <property type="entry name" value="RNaseH_sf"/>
</dbReference>
<keyword evidence="5" id="KW-0378">Hydrolase</keyword>
<name>A0A0A9WS75_LYGHE</name>
<dbReference type="PANTHER" id="PTHR47331:SF1">
    <property type="entry name" value="GAG-LIKE PROTEIN"/>
    <property type="match status" value="1"/>
</dbReference>
<gene>
    <name evidence="10" type="primary">pro-pol_1</name>
    <name evidence="10" type="ORF">CM83_35179</name>
</gene>
<dbReference type="Pfam" id="PF05380">
    <property type="entry name" value="Peptidase_A17"/>
    <property type="match status" value="1"/>
</dbReference>
<dbReference type="Gene3D" id="3.30.420.10">
    <property type="entry name" value="Ribonuclease H-like superfamily/Ribonuclease H"/>
    <property type="match status" value="1"/>
</dbReference>
<dbReference type="PROSITE" id="PS50994">
    <property type="entry name" value="INTEGRASE"/>
    <property type="match status" value="1"/>
</dbReference>
<dbReference type="InterPro" id="IPR021109">
    <property type="entry name" value="Peptidase_aspartic_dom_sf"/>
</dbReference>
<keyword evidence="4" id="KW-0255">Endonuclease</keyword>
<evidence type="ECO:0000259" key="9">
    <source>
        <dbReference type="PROSITE" id="PS50994"/>
    </source>
</evidence>
<dbReference type="GO" id="GO:0004519">
    <property type="term" value="F:endonuclease activity"/>
    <property type="evidence" value="ECO:0007669"/>
    <property type="project" value="UniProtKB-KW"/>
</dbReference>
<keyword evidence="3" id="KW-0540">Nuclease</keyword>
<evidence type="ECO:0000313" key="10">
    <source>
        <dbReference type="EMBL" id="JAG07690.1"/>
    </source>
</evidence>
<dbReference type="InterPro" id="IPR001995">
    <property type="entry name" value="Peptidase_A2_cat"/>
</dbReference>
<dbReference type="InterPro" id="IPR040676">
    <property type="entry name" value="DUF5641"/>
</dbReference>
<keyword evidence="6" id="KW-0695">RNA-directed DNA polymerase</keyword>
<dbReference type="GO" id="GO:0003676">
    <property type="term" value="F:nucleic acid binding"/>
    <property type="evidence" value="ECO:0007669"/>
    <property type="project" value="InterPro"/>
</dbReference>
<evidence type="ECO:0000259" key="8">
    <source>
        <dbReference type="PROSITE" id="PS50175"/>
    </source>
</evidence>
<dbReference type="Gene3D" id="3.30.70.270">
    <property type="match status" value="1"/>
</dbReference>
<dbReference type="GO" id="GO:0006508">
    <property type="term" value="P:proteolysis"/>
    <property type="evidence" value="ECO:0007669"/>
    <property type="project" value="InterPro"/>
</dbReference>
<dbReference type="PANTHER" id="PTHR47331">
    <property type="entry name" value="PHD-TYPE DOMAIN-CONTAINING PROTEIN"/>
    <property type="match status" value="1"/>
</dbReference>
<evidence type="ECO:0000256" key="1">
    <source>
        <dbReference type="ARBA" id="ARBA00022679"/>
    </source>
</evidence>
<dbReference type="Gene3D" id="2.40.70.10">
    <property type="entry name" value="Acid Proteases"/>
    <property type="match status" value="1"/>
</dbReference>
<dbReference type="Pfam" id="PF18701">
    <property type="entry name" value="DUF5641"/>
    <property type="match status" value="1"/>
</dbReference>
<evidence type="ECO:0000256" key="5">
    <source>
        <dbReference type="ARBA" id="ARBA00022801"/>
    </source>
</evidence>
<dbReference type="SUPFAM" id="SSF53098">
    <property type="entry name" value="Ribonuclease H-like"/>
    <property type="match status" value="1"/>
</dbReference>
<feature type="compositionally biased region" description="Polar residues" evidence="7">
    <location>
        <begin position="124"/>
        <end position="133"/>
    </location>
</feature>
<keyword evidence="2" id="KW-0548">Nucleotidyltransferase</keyword>
<dbReference type="GO" id="GO:0003964">
    <property type="term" value="F:RNA-directed DNA polymerase activity"/>
    <property type="evidence" value="ECO:0007669"/>
    <property type="project" value="UniProtKB-KW"/>
</dbReference>
<evidence type="ECO:0000256" key="6">
    <source>
        <dbReference type="ARBA" id="ARBA00022918"/>
    </source>
</evidence>
<dbReference type="SUPFAM" id="SSF56672">
    <property type="entry name" value="DNA/RNA polymerases"/>
    <property type="match status" value="1"/>
</dbReference>
<evidence type="ECO:0000256" key="3">
    <source>
        <dbReference type="ARBA" id="ARBA00022722"/>
    </source>
</evidence>
<organism evidence="10">
    <name type="scientific">Lygus hesperus</name>
    <name type="common">Western plant bug</name>
    <dbReference type="NCBI Taxonomy" id="30085"/>
    <lineage>
        <taxon>Eukaryota</taxon>
        <taxon>Metazoa</taxon>
        <taxon>Ecdysozoa</taxon>
        <taxon>Arthropoda</taxon>
        <taxon>Hexapoda</taxon>
        <taxon>Insecta</taxon>
        <taxon>Pterygota</taxon>
        <taxon>Neoptera</taxon>
        <taxon>Paraneoptera</taxon>
        <taxon>Hemiptera</taxon>
        <taxon>Heteroptera</taxon>
        <taxon>Panheteroptera</taxon>
        <taxon>Cimicomorpha</taxon>
        <taxon>Miridae</taxon>
        <taxon>Mirini</taxon>
        <taxon>Lygus</taxon>
    </lineage>
</organism>
<reference evidence="10" key="1">
    <citation type="journal article" date="2014" name="PLoS ONE">
        <title>Transcriptome-Based Identification of ABC Transporters in the Western Tarnished Plant Bug Lygus hesperus.</title>
        <authorList>
            <person name="Hull J.J."/>
            <person name="Chaney K."/>
            <person name="Geib S.M."/>
            <person name="Fabrick J.A."/>
            <person name="Brent C.S."/>
            <person name="Walsh D."/>
            <person name="Lavine L.C."/>
        </authorList>
    </citation>
    <scope>NUCLEOTIDE SEQUENCE</scope>
</reference>
<dbReference type="InterPro" id="IPR001969">
    <property type="entry name" value="Aspartic_peptidase_AS"/>
</dbReference>
<protein>
    <submittedName>
        <fullName evidence="10">Pro-Pol polyprotein</fullName>
    </submittedName>
</protein>
<dbReference type="PROSITE" id="PS00141">
    <property type="entry name" value="ASP_PROTEASE"/>
    <property type="match status" value="1"/>
</dbReference>
<dbReference type="GO" id="GO:0015074">
    <property type="term" value="P:DNA integration"/>
    <property type="evidence" value="ECO:0007669"/>
    <property type="project" value="InterPro"/>
</dbReference>
<dbReference type="Gene3D" id="1.10.340.70">
    <property type="match status" value="1"/>
</dbReference>
<dbReference type="InterPro" id="IPR012337">
    <property type="entry name" value="RNaseH-like_sf"/>
</dbReference>
<accession>A0A0A9WS75</accession>
<feature type="domain" description="Peptidase A2" evidence="8">
    <location>
        <begin position="160"/>
        <end position="197"/>
    </location>
</feature>
<dbReference type="InterPro" id="IPR041588">
    <property type="entry name" value="Integrase_H2C2"/>
</dbReference>
<feature type="region of interest" description="Disordered" evidence="7">
    <location>
        <begin position="115"/>
        <end position="134"/>
    </location>
</feature>
<dbReference type="PROSITE" id="PS50175">
    <property type="entry name" value="ASP_PROT_RETROV"/>
    <property type="match status" value="1"/>
</dbReference>